<accession>A0ABX2IQ24</accession>
<feature type="transmembrane region" description="Helical" evidence="1">
    <location>
        <begin position="51"/>
        <end position="72"/>
    </location>
</feature>
<keyword evidence="3" id="KW-1185">Reference proteome</keyword>
<keyword evidence="1" id="KW-0812">Transmembrane</keyword>
<keyword evidence="1" id="KW-0472">Membrane</keyword>
<comment type="caution">
    <text evidence="2">The sequence shown here is derived from an EMBL/GenBank/DDBJ whole genome shotgun (WGS) entry which is preliminary data.</text>
</comment>
<keyword evidence="1" id="KW-1133">Transmembrane helix</keyword>
<name>A0ABX2IQ24_9RHOB</name>
<evidence type="ECO:0000313" key="3">
    <source>
        <dbReference type="Proteomes" id="UP000777935"/>
    </source>
</evidence>
<dbReference type="EMBL" id="JABUFE010000004">
    <property type="protein sequence ID" value="NSX54974.1"/>
    <property type="molecule type" value="Genomic_DNA"/>
</dbReference>
<gene>
    <name evidence="2" type="ORF">HRQ87_09185</name>
</gene>
<feature type="transmembrane region" description="Helical" evidence="1">
    <location>
        <begin position="78"/>
        <end position="100"/>
    </location>
</feature>
<sequence length="102" mass="11351">MTENTTSIADELAKLDKMRSALQISEWEYEQAKRKVLGLESTASKWAMPKYLWYIIAGMLVIGGLGLVGFVMATHFEIIMYSIGGLLILFLLVAFLAFGVSQ</sequence>
<dbReference type="RefSeq" id="WP_174137542.1">
    <property type="nucleotide sequence ID" value="NZ_JABUFE010000004.1"/>
</dbReference>
<protein>
    <submittedName>
        <fullName evidence="2">Uncharacterized protein</fullName>
    </submittedName>
</protein>
<dbReference type="Proteomes" id="UP000777935">
    <property type="component" value="Unassembled WGS sequence"/>
</dbReference>
<organism evidence="2 3">
    <name type="scientific">Parasulfitobacter algicola</name>
    <dbReference type="NCBI Taxonomy" id="2614809"/>
    <lineage>
        <taxon>Bacteria</taxon>
        <taxon>Pseudomonadati</taxon>
        <taxon>Pseudomonadota</taxon>
        <taxon>Alphaproteobacteria</taxon>
        <taxon>Rhodobacterales</taxon>
        <taxon>Roseobacteraceae</taxon>
        <taxon>Parasulfitobacter</taxon>
    </lineage>
</organism>
<proteinExistence type="predicted"/>
<reference evidence="2 3" key="1">
    <citation type="submission" date="2020-06" db="EMBL/GenBank/DDBJ databases">
        <title>Sulfitobacter algicola sp. nov., isolated from green algae.</title>
        <authorList>
            <person name="Wang C."/>
        </authorList>
    </citation>
    <scope>NUCLEOTIDE SEQUENCE [LARGE SCALE GENOMIC DNA]</scope>
    <source>
        <strain evidence="2 3">1151</strain>
    </source>
</reference>
<evidence type="ECO:0000256" key="1">
    <source>
        <dbReference type="SAM" id="Phobius"/>
    </source>
</evidence>
<evidence type="ECO:0000313" key="2">
    <source>
        <dbReference type="EMBL" id="NSX54974.1"/>
    </source>
</evidence>